<evidence type="ECO:0000256" key="1">
    <source>
        <dbReference type="SAM" id="MobiDB-lite"/>
    </source>
</evidence>
<dbReference type="RefSeq" id="XP_954216.1">
    <property type="nucleotide sequence ID" value="XM_949123.1"/>
</dbReference>
<feature type="compositionally biased region" description="Low complexity" evidence="1">
    <location>
        <begin position="152"/>
        <end position="169"/>
    </location>
</feature>
<dbReference type="Proteomes" id="UP000001950">
    <property type="component" value="Chromosome 1"/>
</dbReference>
<dbReference type="InParanoid" id="Q4UHA0"/>
<protein>
    <submittedName>
        <fullName evidence="2">Uncharacterized protein</fullName>
    </submittedName>
</protein>
<proteinExistence type="predicted"/>
<dbReference type="EMBL" id="CR940347">
    <property type="protein sequence ID" value="CAI73539.1"/>
    <property type="molecule type" value="Genomic_DNA"/>
</dbReference>
<reference evidence="2 3" key="1">
    <citation type="journal article" date="2005" name="Science">
        <title>Genome of the host-cell transforming parasite Theileria annulata compared with T. parva.</title>
        <authorList>
            <person name="Pain A."/>
            <person name="Renauld H."/>
            <person name="Berriman M."/>
            <person name="Murphy L."/>
            <person name="Yeats C.A."/>
            <person name="Weir W."/>
            <person name="Kerhornou A."/>
            <person name="Aslett M."/>
            <person name="Bishop R."/>
            <person name="Bouchier C."/>
            <person name="Cochet M."/>
            <person name="Coulson R.M.R."/>
            <person name="Cronin A."/>
            <person name="de Villiers E.P."/>
            <person name="Fraser A."/>
            <person name="Fosker N."/>
            <person name="Gardner M."/>
            <person name="Goble A."/>
            <person name="Griffiths-Jones S."/>
            <person name="Harris D.E."/>
            <person name="Katzer F."/>
            <person name="Larke N."/>
            <person name="Lord A."/>
            <person name="Maser P."/>
            <person name="McKellar S."/>
            <person name="Mooney P."/>
            <person name="Morton F."/>
            <person name="Nene V."/>
            <person name="O'Neil S."/>
            <person name="Price C."/>
            <person name="Quail M.A."/>
            <person name="Rabbinowitsch E."/>
            <person name="Rawlings N.D."/>
            <person name="Rutter S."/>
            <person name="Saunders D."/>
            <person name="Seeger K."/>
            <person name="Shah T."/>
            <person name="Squares R."/>
            <person name="Squares S."/>
            <person name="Tivey A."/>
            <person name="Walker A.R."/>
            <person name="Woodward J."/>
            <person name="Dobbelaere D.A.E."/>
            <person name="Langsley G."/>
            <person name="Rajandream M.A."/>
            <person name="McKeever D."/>
            <person name="Shiels B."/>
            <person name="Tait A."/>
            <person name="Barrell B.G."/>
            <person name="Hall N."/>
        </authorList>
    </citation>
    <scope>NUCLEOTIDE SEQUENCE [LARGE SCALE GENOMIC DNA]</scope>
    <source>
        <strain evidence="3">Ankara</strain>
    </source>
</reference>
<dbReference type="AlphaFoldDB" id="Q4UHA0"/>
<feature type="compositionally biased region" description="Polar residues" evidence="1">
    <location>
        <begin position="139"/>
        <end position="151"/>
    </location>
</feature>
<dbReference type="OrthoDB" id="365719at2759"/>
<keyword evidence="3" id="KW-1185">Reference proteome</keyword>
<feature type="compositionally biased region" description="Low complexity" evidence="1">
    <location>
        <begin position="425"/>
        <end position="443"/>
    </location>
</feature>
<feature type="compositionally biased region" description="Basic and acidic residues" evidence="1">
    <location>
        <begin position="242"/>
        <end position="275"/>
    </location>
</feature>
<gene>
    <name evidence="2" type="ORF">TA20285</name>
</gene>
<dbReference type="KEGG" id="tan:TA20285"/>
<name>Q4UHA0_THEAN</name>
<organism evidence="2 3">
    <name type="scientific">Theileria annulata</name>
    <dbReference type="NCBI Taxonomy" id="5874"/>
    <lineage>
        <taxon>Eukaryota</taxon>
        <taxon>Sar</taxon>
        <taxon>Alveolata</taxon>
        <taxon>Apicomplexa</taxon>
        <taxon>Aconoidasida</taxon>
        <taxon>Piroplasmida</taxon>
        <taxon>Theileriidae</taxon>
        <taxon>Theileria</taxon>
    </lineage>
</organism>
<dbReference type="GeneID" id="3864248"/>
<dbReference type="OMA" id="QHHINFG"/>
<feature type="region of interest" description="Disordered" evidence="1">
    <location>
        <begin position="425"/>
        <end position="451"/>
    </location>
</feature>
<evidence type="ECO:0000313" key="2">
    <source>
        <dbReference type="EMBL" id="CAI73539.1"/>
    </source>
</evidence>
<dbReference type="VEuPathDB" id="PiroplasmaDB:TA20285"/>
<feature type="region of interest" description="Disordered" evidence="1">
    <location>
        <begin position="487"/>
        <end position="509"/>
    </location>
</feature>
<feature type="region of interest" description="Disordered" evidence="1">
    <location>
        <begin position="135"/>
        <end position="169"/>
    </location>
</feature>
<accession>Q4UHA0</accession>
<evidence type="ECO:0000313" key="3">
    <source>
        <dbReference type="Proteomes" id="UP000001950"/>
    </source>
</evidence>
<sequence>MSNVVELLIILLDEIKPLKNIKLDDWNLIINSVKNNLNNSKNFIYSSPDPLIEAFSTLLNSYLSNKYGLPGSNLYNALTLGRILRENVNINQNIEEQNINDDDKKKNIFVNTIKRLFNKDVENEINERRYYRDPYKLRSGSSKGGSQLISSNTTTDTNTINENNEDTNITNENNEVENLDITNENNTILIEDTSSVTVLGQADSNTNNLTTTVETTTEDTSTIGASTVTEEKNNNEIAVVTKTRESDTNSKDTNNKDTNNKDTNNKDSTSKDIKGSEVISSQTSTAGASTVTGTVTGNIYIPLNNIINEMKNINLYVVALEMIRASVRNVNNQRDVFNYRAIDPSVFNTNGIDYSIQIITSNVKQQHHINFGDILRLKRVDAFTVIDKFGKKHINIIMSIKNFPTMRLWHSNLYNFSNTVLGHTATTSTTNTTTSTTGPSTVTEGKRANSMGMECNRERELINTFSTPGKRANSMVTECTMGKGATVTKDTKGNMNTSTEDSEDIGGGGPDTVTEVINIYGGIKINITNEDNRIIEFLKNWSKKLNPNQLLTSEYLKKLSEASENPYDFIVKILSVWINENTILVTDNINKAIVCNFDPILISNLFNSFNPLQRGDWIKLRSFVRIFNDNKIITLTTTKYSCVTRLPLQFFHNQQDKFVTVSVTVTGPPDTSSLVIYIILTNLINLIIKLISNLIRERRVNLDVWSKTSCLNNSFPKRFKRSPTFIQKLLSTQPIVLRERELIVVRIVQVLRELQVLGSKPSAVILIVLLLQKVLLNKILLSIVLTRERELTTGMECTSTNSVRELIYTFGTPGKGANSMVTECTSEKKSPPKGANTNTNTTTVLLYSILTTITTVYY</sequence>
<feature type="region of interest" description="Disordered" evidence="1">
    <location>
        <begin position="229"/>
        <end position="287"/>
    </location>
</feature>
<dbReference type="eggNOG" id="ENOG502QXDU">
    <property type="taxonomic scope" value="Eukaryota"/>
</dbReference>